<dbReference type="Proteomes" id="UP001167919">
    <property type="component" value="Unassembled WGS sequence"/>
</dbReference>
<keyword evidence="12" id="KW-1185">Reference proteome</keyword>
<comment type="subunit">
    <text evidence="8">Forms a stable energy-coupling factor (ECF) transporter complex composed of 2 membrane-embedded substrate-binding proteins (S component), 2 ATP-binding proteins (A component) and 2 transmembrane proteins (T component).</text>
</comment>
<dbReference type="InterPro" id="IPR030946">
    <property type="entry name" value="EcfA2"/>
</dbReference>
<dbReference type="AlphaFoldDB" id="A0AAJ1R960"/>
<evidence type="ECO:0000256" key="2">
    <source>
        <dbReference type="ARBA" id="ARBA00022448"/>
    </source>
</evidence>
<evidence type="ECO:0000256" key="5">
    <source>
        <dbReference type="ARBA" id="ARBA00022840"/>
    </source>
</evidence>
<keyword evidence="5 8" id="KW-0067">ATP-binding</keyword>
<dbReference type="PANTHER" id="PTHR43553:SF27">
    <property type="entry name" value="ENERGY-COUPLING FACTOR TRANSPORTER ATP-BINDING PROTEIN ECFA2"/>
    <property type="match status" value="1"/>
</dbReference>
<proteinExistence type="inferred from homology"/>
<dbReference type="EC" id="7.-.-.-" evidence="8"/>
<dbReference type="InterPro" id="IPR003439">
    <property type="entry name" value="ABC_transporter-like_ATP-bd"/>
</dbReference>
<keyword evidence="3 8" id="KW-1003">Cell membrane</keyword>
<evidence type="ECO:0000313" key="12">
    <source>
        <dbReference type="Proteomes" id="UP000286907"/>
    </source>
</evidence>
<evidence type="ECO:0000256" key="3">
    <source>
        <dbReference type="ARBA" id="ARBA00022475"/>
    </source>
</evidence>
<dbReference type="EMBL" id="SDWY01000001">
    <property type="protein sequence ID" value="MDN6899815.1"/>
    <property type="molecule type" value="Genomic_DNA"/>
</dbReference>
<reference evidence="11 12" key="1">
    <citation type="journal article" date="2019" name="Syst. Appl. Microbiol.">
        <title>Oenococcus sicerae sp. nov., isolated from French cider.</title>
        <authorList>
            <person name="Cousin F.J."/>
            <person name="Le Guellec R."/>
            <person name="Chagnot C."/>
            <person name="Goux D."/>
            <person name="Dalmasso M."/>
            <person name="Laplace J.M."/>
            <person name="Cretenet M."/>
        </authorList>
    </citation>
    <scope>NUCLEOTIDE SEQUENCE [LARGE SCALE GENOMIC DNA]</scope>
    <source>
        <strain evidence="11 12">UCMA 15228</strain>
    </source>
</reference>
<comment type="subcellular location">
    <subcellularLocation>
        <location evidence="1 8">Cell membrane</location>
        <topology evidence="1 8">Peripheral membrane protein</topology>
    </subcellularLocation>
</comment>
<keyword evidence="6" id="KW-1278">Translocase</keyword>
<evidence type="ECO:0000259" key="9">
    <source>
        <dbReference type="PROSITE" id="PS50893"/>
    </source>
</evidence>
<organism evidence="10 13">
    <name type="scientific">Oenococcus sicerae</name>
    <dbReference type="NCBI Taxonomy" id="2203724"/>
    <lineage>
        <taxon>Bacteria</taxon>
        <taxon>Bacillati</taxon>
        <taxon>Bacillota</taxon>
        <taxon>Bacilli</taxon>
        <taxon>Lactobacillales</taxon>
        <taxon>Lactobacillaceae</taxon>
        <taxon>Oenococcus</taxon>
    </lineage>
</organism>
<dbReference type="Proteomes" id="UP000286907">
    <property type="component" value="Chromosome"/>
</dbReference>
<dbReference type="Gene3D" id="3.40.50.300">
    <property type="entry name" value="P-loop containing nucleotide triphosphate hydrolases"/>
    <property type="match status" value="1"/>
</dbReference>
<dbReference type="InterPro" id="IPR017871">
    <property type="entry name" value="ABC_transporter-like_CS"/>
</dbReference>
<dbReference type="InterPro" id="IPR015856">
    <property type="entry name" value="ABC_transpr_CbiO/EcfA_su"/>
</dbReference>
<evidence type="ECO:0000256" key="4">
    <source>
        <dbReference type="ARBA" id="ARBA00022741"/>
    </source>
</evidence>
<dbReference type="RefSeq" id="WP_128686968.1">
    <property type="nucleotide sequence ID" value="NZ_CP029684.2"/>
</dbReference>
<evidence type="ECO:0000313" key="10">
    <source>
        <dbReference type="EMBL" id="MDN6899815.1"/>
    </source>
</evidence>
<feature type="domain" description="ABC transporter" evidence="9">
    <location>
        <begin position="3"/>
        <end position="245"/>
    </location>
</feature>
<dbReference type="GO" id="GO:0016887">
    <property type="term" value="F:ATP hydrolysis activity"/>
    <property type="evidence" value="ECO:0007669"/>
    <property type="project" value="InterPro"/>
</dbReference>
<dbReference type="InterPro" id="IPR027417">
    <property type="entry name" value="P-loop_NTPase"/>
</dbReference>
<evidence type="ECO:0000256" key="6">
    <source>
        <dbReference type="ARBA" id="ARBA00022967"/>
    </source>
</evidence>
<dbReference type="GO" id="GO:0042626">
    <property type="term" value="F:ATPase-coupled transmembrane transporter activity"/>
    <property type="evidence" value="ECO:0007669"/>
    <property type="project" value="TreeGrafter"/>
</dbReference>
<dbReference type="PROSITE" id="PS00211">
    <property type="entry name" value="ABC_TRANSPORTER_1"/>
    <property type="match status" value="1"/>
</dbReference>
<accession>A0AAJ1R960</accession>
<gene>
    <name evidence="11" type="ORF">DLJ48_08190</name>
    <name evidence="10" type="ORF">EVC35_02190</name>
</gene>
<comment type="similarity">
    <text evidence="8">Belongs to the ABC transporter superfamily. Energy-coupling factor EcfA family.</text>
</comment>
<keyword evidence="4 8" id="KW-0547">Nucleotide-binding</keyword>
<dbReference type="GO" id="GO:0043190">
    <property type="term" value="C:ATP-binding cassette (ABC) transporter complex"/>
    <property type="evidence" value="ECO:0007669"/>
    <property type="project" value="TreeGrafter"/>
</dbReference>
<evidence type="ECO:0000313" key="13">
    <source>
        <dbReference type="Proteomes" id="UP001167919"/>
    </source>
</evidence>
<dbReference type="FunFam" id="3.40.50.300:FF:000224">
    <property type="entry name" value="Energy-coupling factor transporter ATP-binding protein EcfA"/>
    <property type="match status" value="1"/>
</dbReference>
<evidence type="ECO:0000256" key="1">
    <source>
        <dbReference type="ARBA" id="ARBA00004202"/>
    </source>
</evidence>
<keyword evidence="7 8" id="KW-0472">Membrane</keyword>
<reference evidence="11" key="3">
    <citation type="submission" date="2020-01" db="EMBL/GenBank/DDBJ databases">
        <authorList>
            <person name="Cousin F.J."/>
            <person name="Le Guellec R."/>
            <person name="Cretenet M."/>
        </authorList>
    </citation>
    <scope>NUCLEOTIDE SEQUENCE</scope>
    <source>
        <strain evidence="11">UCMA 15228</strain>
    </source>
</reference>
<dbReference type="GO" id="GO:0005524">
    <property type="term" value="F:ATP binding"/>
    <property type="evidence" value="ECO:0007669"/>
    <property type="project" value="UniProtKB-UniRule"/>
</dbReference>
<evidence type="ECO:0000313" key="11">
    <source>
        <dbReference type="EMBL" id="QAS70501.1"/>
    </source>
</evidence>
<comment type="function">
    <text evidence="8">ATP-binding (A) component of a common energy-coupling factor (ECF) ABC-transporter complex.</text>
</comment>
<sequence length="287" mass="32286">MEIIFKHVAYSYQTHTPFQNNALEDINFEIASGSFTSIIGSTGSGKSTVLQLIDGLIEPTGGSLAVGDYYFDQMTHLKKLKNLRQKIGFIFQFAENQLFEETVEKDLMFGPLNFAVDQQHAKENARKILAVVDLPESVLRLSPLDLSGGQRRRIAIAGVLINDPQILLLDEPTVGLDPENHLELMALFKKLNQQEKTIIMVSHDMNDVAKYSDQVIVLNQGKLIKKASPEIIFADEPFLKSQQLALPDTIAFANELKKLGLKLDEPIKDEQELILAIRKQFLLRKKI</sequence>
<dbReference type="SMART" id="SM00382">
    <property type="entry name" value="AAA"/>
    <property type="match status" value="1"/>
</dbReference>
<name>A0AAJ1R960_9LACO</name>
<dbReference type="InterPro" id="IPR003593">
    <property type="entry name" value="AAA+_ATPase"/>
</dbReference>
<dbReference type="PROSITE" id="PS50893">
    <property type="entry name" value="ABC_TRANSPORTER_2"/>
    <property type="match status" value="1"/>
</dbReference>
<reference evidence="10" key="2">
    <citation type="submission" date="2019-01" db="EMBL/GenBank/DDBJ databases">
        <title>Oenococcus sicerae UCMA17102.</title>
        <authorList>
            <person name="Cousin F.J."/>
            <person name="Le Guellec R."/>
            <person name="Cretenet M."/>
        </authorList>
    </citation>
    <scope>NUCLEOTIDE SEQUENCE</scope>
    <source>
        <strain evidence="10">UCMA17102</strain>
    </source>
</reference>
<dbReference type="PANTHER" id="PTHR43553">
    <property type="entry name" value="HEAVY METAL TRANSPORTER"/>
    <property type="match status" value="1"/>
</dbReference>
<keyword evidence="2 8" id="KW-0813">Transport</keyword>
<dbReference type="SUPFAM" id="SSF52540">
    <property type="entry name" value="P-loop containing nucleoside triphosphate hydrolases"/>
    <property type="match status" value="1"/>
</dbReference>
<evidence type="ECO:0000256" key="8">
    <source>
        <dbReference type="RuleBase" id="RU365104"/>
    </source>
</evidence>
<dbReference type="EMBL" id="CP029684">
    <property type="protein sequence ID" value="QAS70501.1"/>
    <property type="molecule type" value="Genomic_DNA"/>
</dbReference>
<protein>
    <recommendedName>
        <fullName evidence="8">Energy-coupling factor transporter ATP-binding protein EcfA2</fullName>
        <ecNumber evidence="8">7.-.-.-</ecNumber>
    </recommendedName>
</protein>
<dbReference type="InterPro" id="IPR050095">
    <property type="entry name" value="ECF_ABC_transporter_ATP-bd"/>
</dbReference>
<evidence type="ECO:0000256" key="7">
    <source>
        <dbReference type="ARBA" id="ARBA00023136"/>
    </source>
</evidence>
<dbReference type="Pfam" id="PF00005">
    <property type="entry name" value="ABC_tran"/>
    <property type="match status" value="1"/>
</dbReference>
<dbReference type="CDD" id="cd03225">
    <property type="entry name" value="ABC_cobalt_CbiO_domain1"/>
    <property type="match status" value="1"/>
</dbReference>
<dbReference type="NCBIfam" id="TIGR04521">
    <property type="entry name" value="ECF_ATPase_2"/>
    <property type="match status" value="1"/>
</dbReference>